<geneLocation type="plasmid" evidence="1">
    <name>pT5282-CTXM</name>
</geneLocation>
<keyword evidence="1" id="KW-0614">Plasmid</keyword>
<proteinExistence type="predicted"/>
<name>A0A221ZPK7_ENTCL</name>
<dbReference type="AlphaFoldDB" id="A0A221ZPK7"/>
<protein>
    <submittedName>
        <fullName evidence="1">Uncharacterized protein</fullName>
    </submittedName>
</protein>
<accession>A0A221ZPK7</accession>
<organism evidence="1">
    <name type="scientific">Enterobacter cloacae</name>
    <dbReference type="NCBI Taxonomy" id="550"/>
    <lineage>
        <taxon>Bacteria</taxon>
        <taxon>Pseudomonadati</taxon>
        <taxon>Pseudomonadota</taxon>
        <taxon>Gammaproteobacteria</taxon>
        <taxon>Enterobacterales</taxon>
        <taxon>Enterobacteriaceae</taxon>
        <taxon>Enterobacter</taxon>
        <taxon>Enterobacter cloacae complex</taxon>
    </lineage>
</organism>
<reference evidence="1" key="1">
    <citation type="submission" date="2017-05" db="EMBL/GenBank/DDBJ databases">
        <authorList>
            <person name="Zhou D."/>
        </authorList>
    </citation>
    <scope>NUCLEOTIDE SEQUENCE</scope>
    <source>
        <strain evidence="1">T5282</strain>
        <plasmid evidence="1">pT5282-CTXM</plasmid>
    </source>
</reference>
<gene>
    <name evidence="1" type="ORF">pT5282-CTXM_59</name>
</gene>
<dbReference type="EMBL" id="MF062700">
    <property type="protein sequence ID" value="ASO64466.1"/>
    <property type="molecule type" value="Genomic_DNA"/>
</dbReference>
<evidence type="ECO:0000313" key="1">
    <source>
        <dbReference type="EMBL" id="ASO64466.1"/>
    </source>
</evidence>
<sequence>MTVTRKKTSSKRKPQRNTLYLPSDVRDEVERIAVEISYRRGRRISDSGFVQYLIKTCSQKAIDELINGADIDSEE</sequence>